<gene>
    <name evidence="9" type="ORF">HLH28_16530</name>
</gene>
<feature type="transmembrane region" description="Helical" evidence="6">
    <location>
        <begin position="58"/>
        <end position="79"/>
    </location>
</feature>
<proteinExistence type="predicted"/>
<dbReference type="EMBL" id="JABEQM010000019">
    <property type="protein sequence ID" value="MBB2203157.1"/>
    <property type="molecule type" value="Genomic_DNA"/>
</dbReference>
<dbReference type="InterPro" id="IPR004477">
    <property type="entry name" value="ComEC_N"/>
</dbReference>
<keyword evidence="4 6" id="KW-1133">Transmembrane helix</keyword>
<dbReference type="NCBIfam" id="TIGR00360">
    <property type="entry name" value="ComEC_N-term"/>
    <property type="match status" value="1"/>
</dbReference>
<evidence type="ECO:0000313" key="9">
    <source>
        <dbReference type="EMBL" id="MBB2203157.1"/>
    </source>
</evidence>
<feature type="domain" description="ComEC/Rec2-related protein" evidence="7">
    <location>
        <begin position="239"/>
        <end position="521"/>
    </location>
</feature>
<dbReference type="AlphaFoldDB" id="A0A7W4KA50"/>
<feature type="transmembrane region" description="Helical" evidence="6">
    <location>
        <begin position="33"/>
        <end position="51"/>
    </location>
</feature>
<dbReference type="InterPro" id="IPR025405">
    <property type="entry name" value="DUF4131"/>
</dbReference>
<dbReference type="PANTHER" id="PTHR30619:SF1">
    <property type="entry name" value="RECOMBINATION PROTEIN 2"/>
    <property type="match status" value="1"/>
</dbReference>
<feature type="transmembrane region" description="Helical" evidence="6">
    <location>
        <begin position="293"/>
        <end position="315"/>
    </location>
</feature>
<keyword evidence="5 6" id="KW-0472">Membrane</keyword>
<feature type="transmembrane region" description="Helical" evidence="6">
    <location>
        <begin position="467"/>
        <end position="487"/>
    </location>
</feature>
<protein>
    <submittedName>
        <fullName evidence="9">ComEC/Rec2 family competence protein</fullName>
    </submittedName>
</protein>
<feature type="transmembrane region" description="Helical" evidence="6">
    <location>
        <begin position="9"/>
        <end position="27"/>
    </location>
</feature>
<sequence>MLLAERSRLALWLPVGLGIGITIYFALTREPGGTTILSLLVVAGGAVAWIARAPHVLAARAIGGGMAALALGGVAAWTATHRQPPLPDLPHRATMVVGRITAVSVLPPRDAAAGGALQVDLADVRLEDPVDDGMPPLRRILRLRLRPDDPVRLSPGMVVRVRAMLRPPMPPAWPGGPDRQRRAWFDGMAGGGYALAMVQRVDEGLPAAHRTMESLRETILARILRVLPPDRAGVAAAVLTGSAAPMPQADRDAFADAGLAHLLAVAGLHLGIVMGVAMAAARLLLACSEHASLFWPCRQVAALAGLAAGAAYVVLTGQHLPALRGLAMATLVVLAIVTGRRALSMRGLAVGAGLLLLTGPGDLMETPLQMSLAAVMALAAGFEAARPPLRRLVQDGGWWRRIGVHVAHLALASLMAGGATVPVVMAHFGTLQPWFLLANLLAVPLMAMWILPAGLLAIGLMPLGLEAAALVPMGWGIGVVLDLARAVSGWPAARIMVPAMPGWALAAWLLGLCWMCLWTRRWRWAGMVPMAVALLVPFLVTPPDLLVAADGRVMGVRDGGMLRVVPRPGADRVVEADWRQALALPLAALPAGDDDSRIACRDGLCRLAGGRVLLRLPGAATPDCAGIALLVAPGGEGTNCPGVATIDGLTLWQSGAQTVYLRPDGPRVVTDRAVRGARPWVMGPGQHGMPTLPLAAAE</sequence>
<reference evidence="9 10" key="1">
    <citation type="submission" date="2020-04" db="EMBL/GenBank/DDBJ databases">
        <title>Description of novel Gluconacetobacter.</title>
        <authorList>
            <person name="Sombolestani A."/>
        </authorList>
    </citation>
    <scope>NUCLEOTIDE SEQUENCE [LARGE SCALE GENOMIC DNA]</scope>
    <source>
        <strain evidence="9 10">LMG 27802</strain>
    </source>
</reference>
<feature type="transmembrane region" description="Helical" evidence="6">
    <location>
        <begin position="321"/>
        <end position="338"/>
    </location>
</feature>
<dbReference type="Proteomes" id="UP000578030">
    <property type="component" value="Unassembled WGS sequence"/>
</dbReference>
<feature type="transmembrane region" description="Helical" evidence="6">
    <location>
        <begin position="434"/>
        <end position="460"/>
    </location>
</feature>
<comment type="subcellular location">
    <subcellularLocation>
        <location evidence="1">Cell membrane</location>
        <topology evidence="1">Multi-pass membrane protein</topology>
    </subcellularLocation>
</comment>
<feature type="transmembrane region" description="Helical" evidence="6">
    <location>
        <begin position="499"/>
        <end position="517"/>
    </location>
</feature>
<dbReference type="Pfam" id="PF13567">
    <property type="entry name" value="DUF4131"/>
    <property type="match status" value="1"/>
</dbReference>
<evidence type="ECO:0000259" key="7">
    <source>
        <dbReference type="Pfam" id="PF03772"/>
    </source>
</evidence>
<accession>A0A7W4KA50</accession>
<keyword evidence="2" id="KW-1003">Cell membrane</keyword>
<evidence type="ECO:0000256" key="2">
    <source>
        <dbReference type="ARBA" id="ARBA00022475"/>
    </source>
</evidence>
<keyword evidence="3 6" id="KW-0812">Transmembrane</keyword>
<dbReference type="InterPro" id="IPR052159">
    <property type="entry name" value="Competence_DNA_uptake"/>
</dbReference>
<evidence type="ECO:0000256" key="3">
    <source>
        <dbReference type="ARBA" id="ARBA00022692"/>
    </source>
</evidence>
<evidence type="ECO:0000256" key="5">
    <source>
        <dbReference type="ARBA" id="ARBA00023136"/>
    </source>
</evidence>
<evidence type="ECO:0000256" key="6">
    <source>
        <dbReference type="SAM" id="Phobius"/>
    </source>
</evidence>
<feature type="domain" description="DUF4131" evidence="8">
    <location>
        <begin position="36"/>
        <end position="193"/>
    </location>
</feature>
<evidence type="ECO:0000256" key="4">
    <source>
        <dbReference type="ARBA" id="ARBA00022989"/>
    </source>
</evidence>
<feature type="transmembrane region" description="Helical" evidence="6">
    <location>
        <begin position="406"/>
        <end position="428"/>
    </location>
</feature>
<feature type="transmembrane region" description="Helical" evidence="6">
    <location>
        <begin position="259"/>
        <end position="281"/>
    </location>
</feature>
<name>A0A7W4KA50_9PROT</name>
<dbReference type="PANTHER" id="PTHR30619">
    <property type="entry name" value="DNA INTERNALIZATION/COMPETENCE PROTEIN COMEC/REC2"/>
    <property type="match status" value="1"/>
</dbReference>
<comment type="caution">
    <text evidence="9">The sequence shown here is derived from an EMBL/GenBank/DDBJ whole genome shotgun (WGS) entry which is preliminary data.</text>
</comment>
<dbReference type="GO" id="GO:0005886">
    <property type="term" value="C:plasma membrane"/>
    <property type="evidence" value="ECO:0007669"/>
    <property type="project" value="UniProtKB-SubCell"/>
</dbReference>
<evidence type="ECO:0000259" key="8">
    <source>
        <dbReference type="Pfam" id="PF13567"/>
    </source>
</evidence>
<dbReference type="Pfam" id="PF03772">
    <property type="entry name" value="Competence"/>
    <property type="match status" value="1"/>
</dbReference>
<organism evidence="9 10">
    <name type="scientific">Gluconacetobacter tumulisoli</name>
    <dbReference type="NCBI Taxonomy" id="1286189"/>
    <lineage>
        <taxon>Bacteria</taxon>
        <taxon>Pseudomonadati</taxon>
        <taxon>Pseudomonadota</taxon>
        <taxon>Alphaproteobacteria</taxon>
        <taxon>Acetobacterales</taxon>
        <taxon>Acetobacteraceae</taxon>
        <taxon>Gluconacetobacter</taxon>
    </lineage>
</organism>
<feature type="transmembrane region" description="Helical" evidence="6">
    <location>
        <begin position="524"/>
        <end position="540"/>
    </location>
</feature>
<evidence type="ECO:0000256" key="1">
    <source>
        <dbReference type="ARBA" id="ARBA00004651"/>
    </source>
</evidence>
<evidence type="ECO:0000313" key="10">
    <source>
        <dbReference type="Proteomes" id="UP000578030"/>
    </source>
</evidence>
<keyword evidence="10" id="KW-1185">Reference proteome</keyword>